<dbReference type="GO" id="GO:0016787">
    <property type="term" value="F:hydrolase activity"/>
    <property type="evidence" value="ECO:0007669"/>
    <property type="project" value="UniProtKB-KW"/>
</dbReference>
<sequence>MTDPADPEAFQAAYDTALAKWPEGTTTRTVSTPYGHTHVTVHGPADGAPLVLLPGGGATGLSWFANAAELAGTRRVFAVDLVGDPGRSVPVAERPVRTVTDLTAWLDALLDGLDIPAADLGGHSYGAWIALHQALRAPGRVRRLVLVDPTRCFAGFRPGYLLRALPTLLRPSVRATRAFLAWETGGAPLDADWLALQEGAAAFPAARPVMGPRPAPAALRTLRPPTLVLLGGRSRAHDVRRVASRAAALLPDVTVATLPGVSHHALPHARPAELNRVVAEFLSRTAA</sequence>
<feature type="domain" description="AB hydrolase-1" evidence="1">
    <location>
        <begin position="50"/>
        <end position="276"/>
    </location>
</feature>
<dbReference type="EMBL" id="JBEYRS010000002">
    <property type="protein sequence ID" value="MEW2361365.1"/>
    <property type="molecule type" value="Genomic_DNA"/>
</dbReference>
<dbReference type="PANTHER" id="PTHR43798:SF33">
    <property type="entry name" value="HYDROLASE, PUTATIVE (AFU_ORTHOLOGUE AFUA_2G14860)-RELATED"/>
    <property type="match status" value="1"/>
</dbReference>
<evidence type="ECO:0000313" key="3">
    <source>
        <dbReference type="Proteomes" id="UP001553843"/>
    </source>
</evidence>
<keyword evidence="3" id="KW-1185">Reference proteome</keyword>
<name>A0ABV3LPI8_9ACTN</name>
<protein>
    <submittedName>
        <fullName evidence="2">Alpha/beta fold hydrolase</fullName>
    </submittedName>
</protein>
<proteinExistence type="predicted"/>
<dbReference type="InterPro" id="IPR029058">
    <property type="entry name" value="AB_hydrolase_fold"/>
</dbReference>
<accession>A0ABV3LPI8</accession>
<dbReference type="PANTHER" id="PTHR43798">
    <property type="entry name" value="MONOACYLGLYCEROL LIPASE"/>
    <property type="match status" value="1"/>
</dbReference>
<reference evidence="2 3" key="1">
    <citation type="submission" date="2024-06" db="EMBL/GenBank/DDBJ databases">
        <title>The Natural Products Discovery Center: Release of the First 8490 Sequenced Strains for Exploring Actinobacteria Biosynthetic Diversity.</title>
        <authorList>
            <person name="Kalkreuter E."/>
            <person name="Kautsar S.A."/>
            <person name="Yang D."/>
            <person name="Bader C.D."/>
            <person name="Teijaro C.N."/>
            <person name="Fluegel L."/>
            <person name="Davis C.M."/>
            <person name="Simpson J.R."/>
            <person name="Lauterbach L."/>
            <person name="Steele A.D."/>
            <person name="Gui C."/>
            <person name="Meng S."/>
            <person name="Li G."/>
            <person name="Viehrig K."/>
            <person name="Ye F."/>
            <person name="Su P."/>
            <person name="Kiefer A.F."/>
            <person name="Nichols A."/>
            <person name="Cepeda A.J."/>
            <person name="Yan W."/>
            <person name="Fan B."/>
            <person name="Jiang Y."/>
            <person name="Adhikari A."/>
            <person name="Zheng C.-J."/>
            <person name="Schuster L."/>
            <person name="Cowan T.M."/>
            <person name="Smanski M.J."/>
            <person name="Chevrette M.G."/>
            <person name="De Carvalho L.P.S."/>
            <person name="Shen B."/>
        </authorList>
    </citation>
    <scope>NUCLEOTIDE SEQUENCE [LARGE SCALE GENOMIC DNA]</scope>
    <source>
        <strain evidence="2 3">NPDC047833</strain>
    </source>
</reference>
<gene>
    <name evidence="2" type="ORF">AB0887_05235</name>
</gene>
<evidence type="ECO:0000313" key="2">
    <source>
        <dbReference type="EMBL" id="MEW2361365.1"/>
    </source>
</evidence>
<comment type="caution">
    <text evidence="2">The sequence shown here is derived from an EMBL/GenBank/DDBJ whole genome shotgun (WGS) entry which is preliminary data.</text>
</comment>
<dbReference type="InterPro" id="IPR050266">
    <property type="entry name" value="AB_hydrolase_sf"/>
</dbReference>
<dbReference type="Pfam" id="PF12697">
    <property type="entry name" value="Abhydrolase_6"/>
    <property type="match status" value="1"/>
</dbReference>
<keyword evidence="2" id="KW-0378">Hydrolase</keyword>
<organism evidence="2 3">
    <name type="scientific">Streptomyces huasconensis</name>
    <dbReference type="NCBI Taxonomy" id="1854574"/>
    <lineage>
        <taxon>Bacteria</taxon>
        <taxon>Bacillati</taxon>
        <taxon>Actinomycetota</taxon>
        <taxon>Actinomycetes</taxon>
        <taxon>Kitasatosporales</taxon>
        <taxon>Streptomycetaceae</taxon>
        <taxon>Streptomyces</taxon>
    </lineage>
</organism>
<dbReference type="Proteomes" id="UP001553843">
    <property type="component" value="Unassembled WGS sequence"/>
</dbReference>
<dbReference type="Gene3D" id="3.40.50.1820">
    <property type="entry name" value="alpha/beta hydrolase"/>
    <property type="match status" value="1"/>
</dbReference>
<dbReference type="InterPro" id="IPR000073">
    <property type="entry name" value="AB_hydrolase_1"/>
</dbReference>
<dbReference type="RefSeq" id="WP_359775063.1">
    <property type="nucleotide sequence ID" value="NZ_JBEYRR010000002.1"/>
</dbReference>
<dbReference type="SUPFAM" id="SSF53474">
    <property type="entry name" value="alpha/beta-Hydrolases"/>
    <property type="match status" value="1"/>
</dbReference>
<evidence type="ECO:0000259" key="1">
    <source>
        <dbReference type="Pfam" id="PF12697"/>
    </source>
</evidence>